<dbReference type="GO" id="GO:0046872">
    <property type="term" value="F:metal ion binding"/>
    <property type="evidence" value="ECO:0007669"/>
    <property type="project" value="UniProtKB-KW"/>
</dbReference>
<dbReference type="OrthoDB" id="10264738at2759"/>
<feature type="domain" description="PPM-type phosphatase" evidence="5">
    <location>
        <begin position="24"/>
        <end position="270"/>
    </location>
</feature>
<evidence type="ECO:0000259" key="5">
    <source>
        <dbReference type="PROSITE" id="PS51746"/>
    </source>
</evidence>
<dbReference type="Proteomes" id="UP000179807">
    <property type="component" value="Unassembled WGS sequence"/>
</dbReference>
<sequence length="277" mass="30103">MSHIRKRQLSAAKHCIICGTQLFSGGHAECKGKSYTMEDFCTIVGEFAGPNTQFYGVFDGHGGSECSAYVGRNLHQLIAKKLIGHIESPQNDEIFSAIQNSINEINEYAIEQWKNQGTTIAIAIIIKDMLYTANVGDSRILLVDKNAGKVVERLSYDHKASDINEQKKILANDGFIQNDRVAGYLALSRAIGDGGLAGIISCEATVKATSYAHNQSLVLFCDGVADVVNDDEIAKIIKDQGEAAAAALQIKRESIERVSNDNVTVVCVDLRPKSEHS</sequence>
<reference evidence="6" key="1">
    <citation type="submission" date="2016-10" db="EMBL/GenBank/DDBJ databases">
        <authorList>
            <person name="Benchimol M."/>
            <person name="Almeida L.G."/>
            <person name="Vasconcelos A.T."/>
            <person name="Perreira-Neves A."/>
            <person name="Rosa I.A."/>
            <person name="Tasca T."/>
            <person name="Bogo M.R."/>
            <person name="de Souza W."/>
        </authorList>
    </citation>
    <scope>NUCLEOTIDE SEQUENCE [LARGE SCALE GENOMIC DNA]</scope>
    <source>
        <strain evidence="6">K</strain>
    </source>
</reference>
<evidence type="ECO:0000313" key="7">
    <source>
        <dbReference type="Proteomes" id="UP000179807"/>
    </source>
</evidence>
<dbReference type="Pfam" id="PF00481">
    <property type="entry name" value="PP2C"/>
    <property type="match status" value="1"/>
</dbReference>
<keyword evidence="7" id="KW-1185">Reference proteome</keyword>
<dbReference type="InterPro" id="IPR015655">
    <property type="entry name" value="PP2C"/>
</dbReference>
<dbReference type="RefSeq" id="XP_068356392.1">
    <property type="nucleotide sequence ID" value="XM_068506761.1"/>
</dbReference>
<dbReference type="PANTHER" id="PTHR47992">
    <property type="entry name" value="PROTEIN PHOSPHATASE"/>
    <property type="match status" value="1"/>
</dbReference>
<gene>
    <name evidence="6" type="primary">PTC1</name>
    <name evidence="6" type="ORF">TRFO_29391</name>
</gene>
<comment type="similarity">
    <text evidence="4">Belongs to the PP2C family.</text>
</comment>
<evidence type="ECO:0000256" key="1">
    <source>
        <dbReference type="ARBA" id="ARBA00022723"/>
    </source>
</evidence>
<comment type="caution">
    <text evidence="6">The sequence shown here is derived from an EMBL/GenBank/DDBJ whole genome shotgun (WGS) entry which is preliminary data.</text>
</comment>
<dbReference type="GeneID" id="94841465"/>
<evidence type="ECO:0000256" key="3">
    <source>
        <dbReference type="ARBA" id="ARBA00022912"/>
    </source>
</evidence>
<keyword evidence="1" id="KW-0479">Metal-binding</keyword>
<dbReference type="PROSITE" id="PS01032">
    <property type="entry name" value="PPM_1"/>
    <property type="match status" value="1"/>
</dbReference>
<dbReference type="EMBL" id="MLAK01000834">
    <property type="protein sequence ID" value="OHT03256.1"/>
    <property type="molecule type" value="Genomic_DNA"/>
</dbReference>
<keyword evidence="3 4" id="KW-0904">Protein phosphatase</keyword>
<evidence type="ECO:0000256" key="4">
    <source>
        <dbReference type="RuleBase" id="RU003465"/>
    </source>
</evidence>
<dbReference type="CDD" id="cd00143">
    <property type="entry name" value="PP2Cc"/>
    <property type="match status" value="1"/>
</dbReference>
<dbReference type="InterPro" id="IPR001932">
    <property type="entry name" value="PPM-type_phosphatase-like_dom"/>
</dbReference>
<dbReference type="GO" id="GO:0004722">
    <property type="term" value="F:protein serine/threonine phosphatase activity"/>
    <property type="evidence" value="ECO:0007669"/>
    <property type="project" value="InterPro"/>
</dbReference>
<dbReference type="InterPro" id="IPR036457">
    <property type="entry name" value="PPM-type-like_dom_sf"/>
</dbReference>
<protein>
    <submittedName>
        <fullName evidence="6">Protein phosphatase 2C 1</fullName>
    </submittedName>
</protein>
<name>A0A1J4JXS0_9EUKA</name>
<keyword evidence="2 4" id="KW-0378">Hydrolase</keyword>
<dbReference type="SMART" id="SM00332">
    <property type="entry name" value="PP2Cc"/>
    <property type="match status" value="1"/>
</dbReference>
<accession>A0A1J4JXS0</accession>
<proteinExistence type="inferred from homology"/>
<dbReference type="AlphaFoldDB" id="A0A1J4JXS0"/>
<dbReference type="Gene3D" id="3.60.40.10">
    <property type="entry name" value="PPM-type phosphatase domain"/>
    <property type="match status" value="1"/>
</dbReference>
<organism evidence="6 7">
    <name type="scientific">Tritrichomonas foetus</name>
    <dbReference type="NCBI Taxonomy" id="1144522"/>
    <lineage>
        <taxon>Eukaryota</taxon>
        <taxon>Metamonada</taxon>
        <taxon>Parabasalia</taxon>
        <taxon>Tritrichomonadida</taxon>
        <taxon>Tritrichomonadidae</taxon>
        <taxon>Tritrichomonas</taxon>
    </lineage>
</organism>
<evidence type="ECO:0000313" key="6">
    <source>
        <dbReference type="EMBL" id="OHT03256.1"/>
    </source>
</evidence>
<dbReference type="PROSITE" id="PS51746">
    <property type="entry name" value="PPM_2"/>
    <property type="match status" value="1"/>
</dbReference>
<dbReference type="SUPFAM" id="SSF81606">
    <property type="entry name" value="PP2C-like"/>
    <property type="match status" value="1"/>
</dbReference>
<dbReference type="SMART" id="SM00331">
    <property type="entry name" value="PP2C_SIG"/>
    <property type="match status" value="1"/>
</dbReference>
<evidence type="ECO:0000256" key="2">
    <source>
        <dbReference type="ARBA" id="ARBA00022801"/>
    </source>
</evidence>
<dbReference type="InterPro" id="IPR000222">
    <property type="entry name" value="PP2C_BS"/>
</dbReference>
<dbReference type="VEuPathDB" id="TrichDB:TRFO_29391"/>